<organism evidence="1">
    <name type="scientific">Aerophobetes bacterium</name>
    <dbReference type="NCBI Taxonomy" id="2030807"/>
    <lineage>
        <taxon>Bacteria</taxon>
        <taxon>Candidatus Aerophobota</taxon>
    </lineage>
</organism>
<gene>
    <name evidence="1" type="ORF">ENG47_04385</name>
</gene>
<feature type="non-terminal residue" evidence="1">
    <location>
        <position position="81"/>
    </location>
</feature>
<protein>
    <submittedName>
        <fullName evidence="1">Uncharacterized protein</fullName>
    </submittedName>
</protein>
<dbReference type="EMBL" id="DRBC01000265">
    <property type="protein sequence ID" value="HDN84977.1"/>
    <property type="molecule type" value="Genomic_DNA"/>
</dbReference>
<sequence length="81" mass="9706">MAESEESEPHIGVEWEEPRDIYELEVIYKSDEFVPKPDLVKVQYWQYSWPTPAPERLKGTKRGWIEEDDPYHGRWITANVK</sequence>
<dbReference type="Proteomes" id="UP000885660">
    <property type="component" value="Unassembled WGS sequence"/>
</dbReference>
<proteinExistence type="predicted"/>
<reference evidence="1" key="1">
    <citation type="journal article" date="2020" name="mSystems">
        <title>Genome- and Community-Level Interaction Insights into Carbon Utilization and Element Cycling Functions of Hydrothermarchaeota in Hydrothermal Sediment.</title>
        <authorList>
            <person name="Zhou Z."/>
            <person name="Liu Y."/>
            <person name="Xu W."/>
            <person name="Pan J."/>
            <person name="Luo Z.H."/>
            <person name="Li M."/>
        </authorList>
    </citation>
    <scope>NUCLEOTIDE SEQUENCE [LARGE SCALE GENOMIC DNA]</scope>
    <source>
        <strain evidence="1">HyVt-219</strain>
    </source>
</reference>
<dbReference type="AlphaFoldDB" id="A0A7V0QS22"/>
<accession>A0A7V0QS22</accession>
<evidence type="ECO:0000313" key="1">
    <source>
        <dbReference type="EMBL" id="HDN84977.1"/>
    </source>
</evidence>
<comment type="caution">
    <text evidence="1">The sequence shown here is derived from an EMBL/GenBank/DDBJ whole genome shotgun (WGS) entry which is preliminary data.</text>
</comment>
<name>A0A7V0QS22_UNCAE</name>